<accession>A0ACC1C571</accession>
<comment type="caution">
    <text evidence="1">The sequence shown here is derived from an EMBL/GenBank/DDBJ whole genome shotgun (WGS) entry which is preliminary data.</text>
</comment>
<gene>
    <name evidence="1" type="ORF">Patl1_03092</name>
</gene>
<proteinExistence type="predicted"/>
<keyword evidence="2" id="KW-1185">Reference proteome</keyword>
<dbReference type="Proteomes" id="UP001164250">
    <property type="component" value="Chromosome 1"/>
</dbReference>
<evidence type="ECO:0000313" key="1">
    <source>
        <dbReference type="EMBL" id="KAJ0110767.1"/>
    </source>
</evidence>
<evidence type="ECO:0000313" key="2">
    <source>
        <dbReference type="Proteomes" id="UP001164250"/>
    </source>
</evidence>
<protein>
    <submittedName>
        <fullName evidence="1">Uncharacterized protein</fullName>
    </submittedName>
</protein>
<dbReference type="EMBL" id="CM047897">
    <property type="protein sequence ID" value="KAJ0110767.1"/>
    <property type="molecule type" value="Genomic_DNA"/>
</dbReference>
<sequence>MATIGACIFSADLSRVFRRDMTSTSGKPKGNPNIKPVALSDGGETASNDNIENTNDDIEEAEFCGGGEEEESDSGPPRWFSPLECESHTSDSPVLFYLPGIDGVGLGLIRQHELLGKIFDVWCLHIPAKDRTSFTGLVKMIEKSVRSENFRSPNKPIYIVGDSLGACLALAVAARNPDLYLVLILANPGTSFSKSVLQSSRTFTGDPMKTARDNVMKGLFRQTKIEDLSQDLVALLSYLPILTDILPKETLLWKLELLKSASAYANARLQAVKAQTLILCRDQLLPSQEEGQRLRRALPKCQTRSFDDNGHFLFLVGRSPSHLPSFPIVFVSETYLKDREEENGVDLVTIIKSASYYRRGRNVDYVSDYMPPTITEFNKIYEQSRWFTSVTSPVMLSTFRRWENCDGAFWNSCRGTSIGEEYKLFWPETSEFVRMAARFGAKIIPFGAVGEDDFAQVVFDYDDQKKIPFFGSGIEEKTNETVKLRSDTIGEVANQPVHMPYCIPKVPGRESELRDRKKAQELYLEVKSEVEKCLAYLREKREKDPYRNILARFIHKATHGFTSEVPTFEL</sequence>
<reference evidence="2" key="1">
    <citation type="journal article" date="2023" name="G3 (Bethesda)">
        <title>Genome assembly and association tests identify interacting loci associated with vigor, precocity, and sex in interspecific pistachio rootstocks.</title>
        <authorList>
            <person name="Palmer W."/>
            <person name="Jacygrad E."/>
            <person name="Sagayaradj S."/>
            <person name="Cavanaugh K."/>
            <person name="Han R."/>
            <person name="Bertier L."/>
            <person name="Beede B."/>
            <person name="Kafkas S."/>
            <person name="Golino D."/>
            <person name="Preece J."/>
            <person name="Michelmore R."/>
        </authorList>
    </citation>
    <scope>NUCLEOTIDE SEQUENCE [LARGE SCALE GENOMIC DNA]</scope>
</reference>
<name>A0ACC1C571_9ROSI</name>
<organism evidence="1 2">
    <name type="scientific">Pistacia atlantica</name>
    <dbReference type="NCBI Taxonomy" id="434234"/>
    <lineage>
        <taxon>Eukaryota</taxon>
        <taxon>Viridiplantae</taxon>
        <taxon>Streptophyta</taxon>
        <taxon>Embryophyta</taxon>
        <taxon>Tracheophyta</taxon>
        <taxon>Spermatophyta</taxon>
        <taxon>Magnoliopsida</taxon>
        <taxon>eudicotyledons</taxon>
        <taxon>Gunneridae</taxon>
        <taxon>Pentapetalae</taxon>
        <taxon>rosids</taxon>
        <taxon>malvids</taxon>
        <taxon>Sapindales</taxon>
        <taxon>Anacardiaceae</taxon>
        <taxon>Pistacia</taxon>
    </lineage>
</organism>